<dbReference type="RefSeq" id="XP_017540018.1">
    <property type="nucleotide sequence ID" value="XM_017684529.2"/>
</dbReference>
<feature type="compositionally biased region" description="Acidic residues" evidence="1">
    <location>
        <begin position="488"/>
        <end position="497"/>
    </location>
</feature>
<dbReference type="Gene3D" id="2.60.40.10">
    <property type="entry name" value="Immunoglobulins"/>
    <property type="match status" value="1"/>
</dbReference>
<feature type="region of interest" description="Disordered" evidence="1">
    <location>
        <begin position="475"/>
        <end position="504"/>
    </location>
</feature>
<dbReference type="PANTHER" id="PTHR20859:SF93">
    <property type="entry name" value="CYTOKINE RECEPTOR FAMILY MEMBER B12-RELATED"/>
    <property type="match status" value="1"/>
</dbReference>
<proteinExistence type="predicted"/>
<dbReference type="InterPro" id="IPR015373">
    <property type="entry name" value="Interferon/interleukin_rcp_dom"/>
</dbReference>
<evidence type="ECO:0000313" key="7">
    <source>
        <dbReference type="Proteomes" id="UP001501920"/>
    </source>
</evidence>
<dbReference type="CTD" id="777653"/>
<sequence>MDHFQFPLLLTVVLPISVLCIHLPAPVELLMNSQHFVHLLTWQAGPGSPEGVHYTVMFRTQSKTWMTVGSCEVVRSPLWCNLTEVLSDPYEVYYINVSARLGNLTSQPTVYEPFMPLNYTVPELPLLTISPCNESVCVHLQAPSERLRNVYNCSRYTSSCFKYRLDVTSYGEFKFWKETQRLGTVVLEHLVPGQKHCVSVSIISRSSANGPAVCTSTTMASNTDAVISVFSCLAVLLFCAVFCLLFVSGFLCLKTHLPPVLSSFQSPYKVHLLAFPTAESQAPVSLEPNILNNVKGGCKSDGECEGEHENEDEEVAYESLRGQMAPSETSCSSIPPTPDVQYEGLHDGGSVSEVPASPMRVPKALCSIAATEHALKPLCRTGFGFHWKGQTPNQILPAGLSLQELKSKDFLGHKRNEGHDAEAEGNINVNLFSLRRGCIEKEELDEETMGNMESQEMLVPLSPQRELENTTDIKFTYSPSSDRHVTVSEEEEEEEEYSGYMMRN</sequence>
<feature type="chain" id="PRO_5017217566" description="Fibronectin type-III domain-containing protein" evidence="3">
    <location>
        <begin position="21"/>
        <end position="504"/>
    </location>
</feature>
<evidence type="ECO:0008006" key="8">
    <source>
        <dbReference type="Google" id="ProtNLM"/>
    </source>
</evidence>
<dbReference type="SUPFAM" id="SSF49265">
    <property type="entry name" value="Fibronectin type III"/>
    <property type="match status" value="2"/>
</dbReference>
<evidence type="ECO:0000313" key="6">
    <source>
        <dbReference type="Ensembl" id="ENSPNAP00000002822.1"/>
    </source>
</evidence>
<reference evidence="6 7" key="1">
    <citation type="submission" date="2020-10" db="EMBL/GenBank/DDBJ databases">
        <title>Pygocentrus nattereri (red-bellied piranha) genome, fPygNat1, primary haplotype.</title>
        <authorList>
            <person name="Myers G."/>
            <person name="Meyer A."/>
            <person name="Karagic N."/>
            <person name="Pippel M."/>
            <person name="Winkler S."/>
            <person name="Tracey A."/>
            <person name="Wood J."/>
            <person name="Formenti G."/>
            <person name="Howe K."/>
            <person name="Fedrigo O."/>
            <person name="Jarvis E.D."/>
        </authorList>
    </citation>
    <scope>NUCLEOTIDE SEQUENCE [LARGE SCALE GENOMIC DNA]</scope>
</reference>
<reference evidence="6" key="2">
    <citation type="submission" date="2025-08" db="UniProtKB">
        <authorList>
            <consortium name="Ensembl"/>
        </authorList>
    </citation>
    <scope>IDENTIFICATION</scope>
</reference>
<accession>A0A3B4BT51</accession>
<reference evidence="6" key="3">
    <citation type="submission" date="2025-09" db="UniProtKB">
        <authorList>
            <consortium name="Ensembl"/>
        </authorList>
    </citation>
    <scope>IDENTIFICATION</scope>
</reference>
<dbReference type="AlphaFoldDB" id="A0A3B4BT51"/>
<name>A0A3B4BT51_PYGNA</name>
<dbReference type="InterPro" id="IPR050650">
    <property type="entry name" value="Type-II_Cytokine-TF_Rcpt"/>
</dbReference>
<keyword evidence="2" id="KW-0812">Transmembrane</keyword>
<evidence type="ECO:0000256" key="2">
    <source>
        <dbReference type="SAM" id="Phobius"/>
    </source>
</evidence>
<dbReference type="GeneID" id="108412494"/>
<dbReference type="Pfam" id="PF01108">
    <property type="entry name" value="Tissue_fac"/>
    <property type="match status" value="1"/>
</dbReference>
<feature type="domain" description="Fibronectin type-III" evidence="4">
    <location>
        <begin position="12"/>
        <end position="107"/>
    </location>
</feature>
<organism evidence="6 7">
    <name type="scientific">Pygocentrus nattereri</name>
    <name type="common">Red-bellied piranha</name>
    <dbReference type="NCBI Taxonomy" id="42514"/>
    <lineage>
        <taxon>Eukaryota</taxon>
        <taxon>Metazoa</taxon>
        <taxon>Chordata</taxon>
        <taxon>Craniata</taxon>
        <taxon>Vertebrata</taxon>
        <taxon>Euteleostomi</taxon>
        <taxon>Actinopterygii</taxon>
        <taxon>Neopterygii</taxon>
        <taxon>Teleostei</taxon>
        <taxon>Ostariophysi</taxon>
        <taxon>Characiformes</taxon>
        <taxon>Characoidei</taxon>
        <taxon>Pygocentrus</taxon>
    </lineage>
</organism>
<dbReference type="OrthoDB" id="10031784at2759"/>
<keyword evidence="2" id="KW-0472">Membrane</keyword>
<protein>
    <recommendedName>
        <fullName evidence="8">Fibronectin type-III domain-containing protein</fullName>
    </recommendedName>
</protein>
<dbReference type="Ensembl" id="ENSPNAT00000009781.2">
    <property type="protein sequence ID" value="ENSPNAP00000002822.1"/>
    <property type="gene ID" value="ENSPNAG00000009151.2"/>
</dbReference>
<dbReference type="OMA" id="CVHLQAP"/>
<dbReference type="GO" id="GO:0004896">
    <property type="term" value="F:cytokine receptor activity"/>
    <property type="evidence" value="ECO:0007669"/>
    <property type="project" value="TreeGrafter"/>
</dbReference>
<dbReference type="InterPro" id="IPR003961">
    <property type="entry name" value="FN3_dom"/>
</dbReference>
<dbReference type="GO" id="GO:0005886">
    <property type="term" value="C:plasma membrane"/>
    <property type="evidence" value="ECO:0007669"/>
    <property type="project" value="TreeGrafter"/>
</dbReference>
<dbReference type="STRING" id="42514.ENSPNAP00000002822"/>
<feature type="domain" description="Interferon/interleukin receptor" evidence="5">
    <location>
        <begin position="125"/>
        <end position="217"/>
    </location>
</feature>
<dbReference type="Proteomes" id="UP001501920">
    <property type="component" value="Chromosome 6"/>
</dbReference>
<feature type="transmembrane region" description="Helical" evidence="2">
    <location>
        <begin position="225"/>
        <end position="253"/>
    </location>
</feature>
<keyword evidence="3" id="KW-0732">Signal</keyword>
<feature type="signal peptide" evidence="3">
    <location>
        <begin position="1"/>
        <end position="20"/>
    </location>
</feature>
<evidence type="ECO:0000256" key="1">
    <source>
        <dbReference type="SAM" id="MobiDB-lite"/>
    </source>
</evidence>
<dbReference type="PANTHER" id="PTHR20859">
    <property type="entry name" value="INTERFERON/INTERLEUKIN RECEPTOR"/>
    <property type="match status" value="1"/>
</dbReference>
<dbReference type="InterPro" id="IPR013783">
    <property type="entry name" value="Ig-like_fold"/>
</dbReference>
<evidence type="ECO:0000259" key="5">
    <source>
        <dbReference type="Pfam" id="PF09294"/>
    </source>
</evidence>
<keyword evidence="7" id="KW-1185">Reference proteome</keyword>
<dbReference type="InterPro" id="IPR036116">
    <property type="entry name" value="FN3_sf"/>
</dbReference>
<evidence type="ECO:0000256" key="3">
    <source>
        <dbReference type="SAM" id="SignalP"/>
    </source>
</evidence>
<keyword evidence="2" id="KW-1133">Transmembrane helix</keyword>
<dbReference type="GeneTree" id="ENSGT00510000048978"/>
<evidence type="ECO:0000259" key="4">
    <source>
        <dbReference type="Pfam" id="PF01108"/>
    </source>
</evidence>
<dbReference type="Pfam" id="PF09294">
    <property type="entry name" value="Interfer-bind"/>
    <property type="match status" value="1"/>
</dbReference>